<gene>
    <name evidence="2" type="ORF">AYL99_09060</name>
</gene>
<evidence type="ECO:0000256" key="1">
    <source>
        <dbReference type="SAM" id="MobiDB-lite"/>
    </source>
</evidence>
<feature type="region of interest" description="Disordered" evidence="1">
    <location>
        <begin position="21"/>
        <end position="64"/>
    </location>
</feature>
<proteinExistence type="predicted"/>
<feature type="compositionally biased region" description="Low complexity" evidence="1">
    <location>
        <begin position="41"/>
        <end position="64"/>
    </location>
</feature>
<dbReference type="NCBIfam" id="NF040572">
    <property type="entry name" value="heme_bind_FMP"/>
    <property type="match status" value="1"/>
</dbReference>
<evidence type="ECO:0000313" key="2">
    <source>
        <dbReference type="EMBL" id="OAP56948.1"/>
    </source>
</evidence>
<dbReference type="InterPro" id="IPR047975">
    <property type="entry name" value="Heme_bind_FMP"/>
</dbReference>
<dbReference type="Proteomes" id="UP000078343">
    <property type="component" value="Unassembled WGS sequence"/>
</dbReference>
<reference evidence="2 3" key="1">
    <citation type="submission" date="2016-04" db="EMBL/GenBank/DDBJ databases">
        <title>Draft genome of Fonsecaea erecta CBS 125763.</title>
        <authorList>
            <person name="Weiss V.A."/>
            <person name="Vicente V.A."/>
            <person name="Raittz R.T."/>
            <person name="Moreno L.F."/>
            <person name="De Souza E.M."/>
            <person name="Pedrosa F.O."/>
            <person name="Steffens M.B."/>
            <person name="Faoro H."/>
            <person name="Tadra-Sfeir M.Z."/>
            <person name="Najafzadeh M.J."/>
            <person name="Felipe M.S."/>
            <person name="Teixeira M."/>
            <person name="Sun J."/>
            <person name="Xi L."/>
            <person name="Gomes R."/>
            <person name="De Azevedo C.M."/>
            <person name="Salgado C.G."/>
            <person name="Da Silva M.B."/>
            <person name="Nascimento M.F."/>
            <person name="Queiroz-Telles F."/>
            <person name="Attili D.S."/>
            <person name="Gorbushina A."/>
        </authorList>
    </citation>
    <scope>NUCLEOTIDE SEQUENCE [LARGE SCALE GENOMIC DNA]</scope>
    <source>
        <strain evidence="2 3">CBS 125763</strain>
    </source>
</reference>
<accession>A0A178ZB05</accession>
<dbReference type="RefSeq" id="XP_018690315.1">
    <property type="nucleotide sequence ID" value="XM_018840568.1"/>
</dbReference>
<name>A0A178ZB05_9EURO</name>
<sequence length="462" mass="47236">MASQSVLNGVNGLSSAPVLPVTPLPSSFRIQPQDERLKRCSAASSAAPGTARSPSAAAAGAAPSTTIPPLSVLSNFAGTFHGTGFNTIFRPNNGTASNTTFPNPVSPPPPAVPNDNTLELNLTQETLTFQQPLGNVPNRGSGTQGDIFLNGVPYTQVINDVVNPATGKGDGTPSGIHFEPGLWMHVPATTTDPVVPESLNRMGSIPHGTTINAQCLDPTSSVGTVPGPPIIAAVDITPTVIATGKKFRFPSQTAASTDTARLPQDLTAFIAAGTITQTILDDPATVLREAIVGQNITQTIFFTVSTTPVTPELGGGVANTGFLIGAPAGSAGATGTDTATGPNAQATLMCATFWIETVQYEITVPAWKPGHPALLIPGPVPAGNTSGVPTPTFLVQPPHEITVPTTISVTATQIQYSQLVNLVFAGLIWPHASLATLVPQSPVPVPASAFKHSTTVAANGSS</sequence>
<organism evidence="2 3">
    <name type="scientific">Fonsecaea erecta</name>
    <dbReference type="NCBI Taxonomy" id="1367422"/>
    <lineage>
        <taxon>Eukaryota</taxon>
        <taxon>Fungi</taxon>
        <taxon>Dikarya</taxon>
        <taxon>Ascomycota</taxon>
        <taxon>Pezizomycotina</taxon>
        <taxon>Eurotiomycetes</taxon>
        <taxon>Chaetothyriomycetidae</taxon>
        <taxon>Chaetothyriales</taxon>
        <taxon>Herpotrichiellaceae</taxon>
        <taxon>Fonsecaea</taxon>
    </lineage>
</organism>
<keyword evidence="3" id="KW-1185">Reference proteome</keyword>
<protein>
    <submittedName>
        <fullName evidence="2">Uncharacterized protein</fullName>
    </submittedName>
</protein>
<dbReference type="GeneID" id="30013228"/>
<dbReference type="EMBL" id="LVYI01000008">
    <property type="protein sequence ID" value="OAP56948.1"/>
    <property type="molecule type" value="Genomic_DNA"/>
</dbReference>
<dbReference type="OrthoDB" id="1933717at2759"/>
<comment type="caution">
    <text evidence="2">The sequence shown here is derived from an EMBL/GenBank/DDBJ whole genome shotgun (WGS) entry which is preliminary data.</text>
</comment>
<dbReference type="AlphaFoldDB" id="A0A178ZB05"/>
<evidence type="ECO:0000313" key="3">
    <source>
        <dbReference type="Proteomes" id="UP000078343"/>
    </source>
</evidence>